<organism evidence="1 2">
    <name type="scientific">Prymnesium parvum</name>
    <name type="common">Toxic golden alga</name>
    <dbReference type="NCBI Taxonomy" id="97485"/>
    <lineage>
        <taxon>Eukaryota</taxon>
        <taxon>Haptista</taxon>
        <taxon>Haptophyta</taxon>
        <taxon>Prymnesiophyceae</taxon>
        <taxon>Prymnesiales</taxon>
        <taxon>Prymnesiaceae</taxon>
        <taxon>Prymnesium</taxon>
    </lineage>
</organism>
<sequence>MVCAAAAGLDDDASLDEMDVRQFVLSPLAQALLCSMTSALLEQPYLAFGRPDSSAADRFNIVFPKTFGSERRKPIAPAFQDFCEAVYWPLFNALLFGDGWPAVAEHLTSLKLNTLRISEDEFYYGLPIYHFHLDHKIGKLEPKDETQRRTMRLIFSTVPGALRSASDGGVEQEEHARHDSTVYLTRQPRHGFHHNDELHRYLCQRFPERGLSRGRDRPLYEVSDVCLYRAKPGEVLTHGSHPGLPIHAETNPCPEGRCLYVLDWADIRRVVYDESDLKGKKVQKVLPCTRVPKPTILGLIRVLADPETVAFHERLHLFEDKATELLPVADAHYPNGGRAAVVIVLENLTKLRATLNSRKLRS</sequence>
<dbReference type="Proteomes" id="UP001515480">
    <property type="component" value="Unassembled WGS sequence"/>
</dbReference>
<dbReference type="EMBL" id="JBGBPQ010000021">
    <property type="protein sequence ID" value="KAL1503555.1"/>
    <property type="molecule type" value="Genomic_DNA"/>
</dbReference>
<proteinExistence type="predicted"/>
<protein>
    <submittedName>
        <fullName evidence="1">Uncharacterized protein</fullName>
    </submittedName>
</protein>
<keyword evidence="2" id="KW-1185">Reference proteome</keyword>
<name>A0AB34IN87_PRYPA</name>
<evidence type="ECO:0000313" key="2">
    <source>
        <dbReference type="Proteomes" id="UP001515480"/>
    </source>
</evidence>
<comment type="caution">
    <text evidence="1">The sequence shown here is derived from an EMBL/GenBank/DDBJ whole genome shotgun (WGS) entry which is preliminary data.</text>
</comment>
<accession>A0AB34IN87</accession>
<dbReference type="AlphaFoldDB" id="A0AB34IN87"/>
<gene>
    <name evidence="1" type="ORF">AB1Y20_012034</name>
</gene>
<evidence type="ECO:0000313" key="1">
    <source>
        <dbReference type="EMBL" id="KAL1503555.1"/>
    </source>
</evidence>
<reference evidence="1 2" key="1">
    <citation type="journal article" date="2024" name="Science">
        <title>Giant polyketide synthase enzymes in the biosynthesis of giant marine polyether toxins.</title>
        <authorList>
            <person name="Fallon T.R."/>
            <person name="Shende V.V."/>
            <person name="Wierzbicki I.H."/>
            <person name="Pendleton A.L."/>
            <person name="Watervoot N.F."/>
            <person name="Auber R.P."/>
            <person name="Gonzalez D.J."/>
            <person name="Wisecaver J.H."/>
            <person name="Moore B.S."/>
        </authorList>
    </citation>
    <scope>NUCLEOTIDE SEQUENCE [LARGE SCALE GENOMIC DNA]</scope>
    <source>
        <strain evidence="1 2">12B1</strain>
    </source>
</reference>